<sequence>MSINLPDYVSQLMELSRLTSNLEDLSSITVHSKYSGKIRDDPCLTRAKPVPDSCETRARPVFDPFFTHARVVQDTPPVRAIPQQPRNLF</sequence>
<proteinExistence type="predicted"/>
<protein>
    <submittedName>
        <fullName evidence="1">Uncharacterized protein</fullName>
    </submittedName>
</protein>
<evidence type="ECO:0000313" key="1">
    <source>
        <dbReference type="EMBL" id="KAK3760257.1"/>
    </source>
</evidence>
<organism evidence="1 2">
    <name type="scientific">Elysia crispata</name>
    <name type="common">lettuce slug</name>
    <dbReference type="NCBI Taxonomy" id="231223"/>
    <lineage>
        <taxon>Eukaryota</taxon>
        <taxon>Metazoa</taxon>
        <taxon>Spiralia</taxon>
        <taxon>Lophotrochozoa</taxon>
        <taxon>Mollusca</taxon>
        <taxon>Gastropoda</taxon>
        <taxon>Heterobranchia</taxon>
        <taxon>Euthyneura</taxon>
        <taxon>Panpulmonata</taxon>
        <taxon>Sacoglossa</taxon>
        <taxon>Placobranchoidea</taxon>
        <taxon>Plakobranchidae</taxon>
        <taxon>Elysia</taxon>
    </lineage>
</organism>
<comment type="caution">
    <text evidence="1">The sequence shown here is derived from an EMBL/GenBank/DDBJ whole genome shotgun (WGS) entry which is preliminary data.</text>
</comment>
<dbReference type="EMBL" id="JAWDGP010005034">
    <property type="protein sequence ID" value="KAK3760257.1"/>
    <property type="molecule type" value="Genomic_DNA"/>
</dbReference>
<name>A0AAE0Z1R9_9GAST</name>
<gene>
    <name evidence="1" type="ORF">RRG08_067333</name>
</gene>
<reference evidence="1" key="1">
    <citation type="journal article" date="2023" name="G3 (Bethesda)">
        <title>A reference genome for the long-term kleptoplast-retaining sea slug Elysia crispata morphotype clarki.</title>
        <authorList>
            <person name="Eastman K.E."/>
            <person name="Pendleton A.L."/>
            <person name="Shaikh M.A."/>
            <person name="Suttiyut T."/>
            <person name="Ogas R."/>
            <person name="Tomko P."/>
            <person name="Gavelis G."/>
            <person name="Widhalm J.R."/>
            <person name="Wisecaver J.H."/>
        </authorList>
    </citation>
    <scope>NUCLEOTIDE SEQUENCE</scope>
    <source>
        <strain evidence="1">ECLA1</strain>
    </source>
</reference>
<keyword evidence="2" id="KW-1185">Reference proteome</keyword>
<evidence type="ECO:0000313" key="2">
    <source>
        <dbReference type="Proteomes" id="UP001283361"/>
    </source>
</evidence>
<dbReference type="AlphaFoldDB" id="A0AAE0Z1R9"/>
<accession>A0AAE0Z1R9</accession>
<dbReference type="Proteomes" id="UP001283361">
    <property type="component" value="Unassembled WGS sequence"/>
</dbReference>